<dbReference type="InterPro" id="IPR037066">
    <property type="entry name" value="Plug_dom_sf"/>
</dbReference>
<evidence type="ECO:0000313" key="12">
    <source>
        <dbReference type="EMBL" id="MBB3763176.1"/>
    </source>
</evidence>
<evidence type="ECO:0000256" key="7">
    <source>
        <dbReference type="ARBA" id="ARBA00023237"/>
    </source>
</evidence>
<feature type="domain" description="TonB-dependent receptor plug" evidence="11">
    <location>
        <begin position="52"/>
        <end position="150"/>
    </location>
</feature>
<evidence type="ECO:0000256" key="8">
    <source>
        <dbReference type="PROSITE-ProRule" id="PRU01360"/>
    </source>
</evidence>
<dbReference type="GO" id="GO:0015344">
    <property type="term" value="F:siderophore uptake transmembrane transporter activity"/>
    <property type="evidence" value="ECO:0007669"/>
    <property type="project" value="TreeGrafter"/>
</dbReference>
<dbReference type="PROSITE" id="PS52016">
    <property type="entry name" value="TONB_DEPENDENT_REC_3"/>
    <property type="match status" value="1"/>
</dbReference>
<keyword evidence="13" id="KW-1185">Reference proteome</keyword>
<keyword evidence="5 9" id="KW-0798">TonB box</keyword>
<keyword evidence="4 8" id="KW-0812">Transmembrane</keyword>
<dbReference type="Pfam" id="PF07715">
    <property type="entry name" value="Plug"/>
    <property type="match status" value="1"/>
</dbReference>
<evidence type="ECO:0000313" key="13">
    <source>
        <dbReference type="Proteomes" id="UP000578569"/>
    </source>
</evidence>
<dbReference type="SUPFAM" id="SSF56935">
    <property type="entry name" value="Porins"/>
    <property type="match status" value="1"/>
</dbReference>
<accession>A0A839YVX7</accession>
<dbReference type="PANTHER" id="PTHR30069">
    <property type="entry name" value="TONB-DEPENDENT OUTER MEMBRANE RECEPTOR"/>
    <property type="match status" value="1"/>
</dbReference>
<proteinExistence type="inferred from homology"/>
<dbReference type="Gene3D" id="2.170.130.10">
    <property type="entry name" value="TonB-dependent receptor, plug domain"/>
    <property type="match status" value="1"/>
</dbReference>
<evidence type="ECO:0000256" key="9">
    <source>
        <dbReference type="RuleBase" id="RU003357"/>
    </source>
</evidence>
<gene>
    <name evidence="12" type="ORF">FHS50_000199</name>
</gene>
<dbReference type="InterPro" id="IPR039426">
    <property type="entry name" value="TonB-dep_rcpt-like"/>
</dbReference>
<reference evidence="12 13" key="1">
    <citation type="submission" date="2020-08" db="EMBL/GenBank/DDBJ databases">
        <title>Genomic Encyclopedia of Type Strains, Phase IV (KMG-IV): sequencing the most valuable type-strain genomes for metagenomic binning, comparative biology and taxonomic classification.</title>
        <authorList>
            <person name="Goeker M."/>
        </authorList>
    </citation>
    <scope>NUCLEOTIDE SEQUENCE [LARGE SCALE GENOMIC DNA]</scope>
    <source>
        <strain evidence="12 13">DSM 24194</strain>
    </source>
</reference>
<evidence type="ECO:0000256" key="3">
    <source>
        <dbReference type="ARBA" id="ARBA00022452"/>
    </source>
</evidence>
<dbReference type="InterPro" id="IPR036942">
    <property type="entry name" value="Beta-barrel_TonB_sf"/>
</dbReference>
<dbReference type="InterPro" id="IPR000531">
    <property type="entry name" value="Beta-barrel_TonB"/>
</dbReference>
<comment type="similarity">
    <text evidence="8 9">Belongs to the TonB-dependent receptor family.</text>
</comment>
<evidence type="ECO:0000256" key="4">
    <source>
        <dbReference type="ARBA" id="ARBA00022692"/>
    </source>
</evidence>
<comment type="subcellular location">
    <subcellularLocation>
        <location evidence="1 8">Cell outer membrane</location>
        <topology evidence="1 8">Multi-pass membrane protein</topology>
    </subcellularLocation>
</comment>
<dbReference type="Pfam" id="PF00593">
    <property type="entry name" value="TonB_dep_Rec_b-barrel"/>
    <property type="match status" value="1"/>
</dbReference>
<comment type="caution">
    <text evidence="12">The sequence shown here is derived from an EMBL/GenBank/DDBJ whole genome shotgun (WGS) entry which is preliminary data.</text>
</comment>
<evidence type="ECO:0000256" key="1">
    <source>
        <dbReference type="ARBA" id="ARBA00004571"/>
    </source>
</evidence>
<dbReference type="InterPro" id="IPR012910">
    <property type="entry name" value="Plug_dom"/>
</dbReference>
<keyword evidence="12" id="KW-0675">Receptor</keyword>
<sequence length="699" mass="75846">MTVMLTLLASVSALGLQPATPPEPTEREPRPEREEIVITGHLIEGLDLLAGSSVVEGVALQRNLEMQVGDVLASVPGVSATSFSPGASRPVLRGFQGERIRVLNDGLGAIDVSNTSADHATTIDPLTSERIEVLRGPAVLIYGSQAVGGAVNVIDRRIPRNIPQGGYHVDAIGQYSSVNDGVSVGGAVDLDLGSNFVFHADASWQDSDDLKVGSYVLARPLREEVLATAAEERAEGEFQEADELEELANRKGRLENSGVEQWTAAAGLSYIGDRFEVGASYSIFDTFYGVPLRPGAEYAEEGHGGEEEEGEESIAIDLRQKRLDGRAKLYLEGFFEHALLRLATADYEHVELENGEVGTTYLSDGVEGRLELKQRDTDGWHGASGIQYYSRDFDAVGAEAFVPPNETSQWGIFTVQEYQPSRLGIEGALRAEFTDVRSDPLGLKRDFTAISGALGANYELGEDTTVGINVSRAERAPSAEELFAGGPHIASQSFEEGNPDLTIETSWGGEIFLRHDGPSFAGSATLWTNRFDNFIYQAATGEEEDGLPVFAYRQQDADYWGIELEARAPLYSSGDFKLSGDLVADYVRAELADGTNVPRIPPLRIGGGLEAEYDVWTGRIELEWVDDQDRTAPLETRTDGHTLVGASLAWKPLGKDNETTIILAANNIFDVDARRHASFTKDFVPLGGRDIRLSARLSF</sequence>
<evidence type="ECO:0000256" key="2">
    <source>
        <dbReference type="ARBA" id="ARBA00022448"/>
    </source>
</evidence>
<evidence type="ECO:0000259" key="10">
    <source>
        <dbReference type="Pfam" id="PF00593"/>
    </source>
</evidence>
<protein>
    <submittedName>
        <fullName evidence="12">Iron complex outermembrane receptor protein</fullName>
    </submittedName>
</protein>
<organism evidence="12 13">
    <name type="scientific">Sphingomicrobium lutaoense</name>
    <dbReference type="NCBI Taxonomy" id="515949"/>
    <lineage>
        <taxon>Bacteria</taxon>
        <taxon>Pseudomonadati</taxon>
        <taxon>Pseudomonadota</taxon>
        <taxon>Alphaproteobacteria</taxon>
        <taxon>Sphingomonadales</taxon>
        <taxon>Sphingomonadaceae</taxon>
        <taxon>Sphingomicrobium</taxon>
    </lineage>
</organism>
<dbReference type="Gene3D" id="2.40.170.20">
    <property type="entry name" value="TonB-dependent receptor, beta-barrel domain"/>
    <property type="match status" value="1"/>
</dbReference>
<dbReference type="GO" id="GO:0044718">
    <property type="term" value="P:siderophore transmembrane transport"/>
    <property type="evidence" value="ECO:0007669"/>
    <property type="project" value="TreeGrafter"/>
</dbReference>
<evidence type="ECO:0000256" key="6">
    <source>
        <dbReference type="ARBA" id="ARBA00023136"/>
    </source>
</evidence>
<keyword evidence="7 8" id="KW-0998">Cell outer membrane</keyword>
<dbReference type="EMBL" id="JACICF010000001">
    <property type="protein sequence ID" value="MBB3763176.1"/>
    <property type="molecule type" value="Genomic_DNA"/>
</dbReference>
<evidence type="ECO:0000259" key="11">
    <source>
        <dbReference type="Pfam" id="PF07715"/>
    </source>
</evidence>
<keyword evidence="6 8" id="KW-0472">Membrane</keyword>
<dbReference type="Proteomes" id="UP000578569">
    <property type="component" value="Unassembled WGS sequence"/>
</dbReference>
<name>A0A839YVX7_9SPHN</name>
<keyword evidence="3 8" id="KW-1134">Transmembrane beta strand</keyword>
<feature type="domain" description="TonB-dependent receptor-like beta-barrel" evidence="10">
    <location>
        <begin position="351"/>
        <end position="667"/>
    </location>
</feature>
<dbReference type="AlphaFoldDB" id="A0A839YVX7"/>
<evidence type="ECO:0000256" key="5">
    <source>
        <dbReference type="ARBA" id="ARBA00023077"/>
    </source>
</evidence>
<dbReference type="PANTHER" id="PTHR30069:SF40">
    <property type="entry name" value="TONB-DEPENDENT RECEPTOR NMB0964-RELATED"/>
    <property type="match status" value="1"/>
</dbReference>
<keyword evidence="2 8" id="KW-0813">Transport</keyword>
<dbReference type="GO" id="GO:0009279">
    <property type="term" value="C:cell outer membrane"/>
    <property type="evidence" value="ECO:0007669"/>
    <property type="project" value="UniProtKB-SubCell"/>
</dbReference>